<organism evidence="10 11">
    <name type="scientific">Tunturiibacter lichenicola</name>
    <dbReference type="NCBI Taxonomy" id="2051959"/>
    <lineage>
        <taxon>Bacteria</taxon>
        <taxon>Pseudomonadati</taxon>
        <taxon>Acidobacteriota</taxon>
        <taxon>Terriglobia</taxon>
        <taxon>Terriglobales</taxon>
        <taxon>Acidobacteriaceae</taxon>
        <taxon>Tunturiibacter</taxon>
    </lineage>
</organism>
<feature type="transmembrane region" description="Helical" evidence="8">
    <location>
        <begin position="260"/>
        <end position="282"/>
    </location>
</feature>
<feature type="transmembrane region" description="Helical" evidence="8">
    <location>
        <begin position="326"/>
        <end position="349"/>
    </location>
</feature>
<reference evidence="10 11" key="1">
    <citation type="submission" date="2020-07" db="EMBL/GenBank/DDBJ databases">
        <title>Genomic Encyclopedia of Type Strains, Phase IV (KMG-V): Genome sequencing to study the core and pangenomes of soil and plant-associated prokaryotes.</title>
        <authorList>
            <person name="Whitman W."/>
        </authorList>
    </citation>
    <scope>NUCLEOTIDE SEQUENCE [LARGE SCALE GENOMIC DNA]</scope>
    <source>
        <strain evidence="10 11">M8UP22</strain>
    </source>
</reference>
<dbReference type="PANTHER" id="PTHR48023:SF4">
    <property type="entry name" value="D-XYLOSE-PROTON SYMPORTER-LIKE 2"/>
    <property type="match status" value="1"/>
</dbReference>
<feature type="transmembrane region" description="Helical" evidence="8">
    <location>
        <begin position="302"/>
        <end position="319"/>
    </location>
</feature>
<evidence type="ECO:0000256" key="1">
    <source>
        <dbReference type="ARBA" id="ARBA00004141"/>
    </source>
</evidence>
<evidence type="ECO:0000256" key="3">
    <source>
        <dbReference type="ARBA" id="ARBA00022448"/>
    </source>
</evidence>
<feature type="transmembrane region" description="Helical" evidence="8">
    <location>
        <begin position="148"/>
        <end position="170"/>
    </location>
</feature>
<keyword evidence="6 8" id="KW-0472">Membrane</keyword>
<feature type="transmembrane region" description="Helical" evidence="8">
    <location>
        <begin position="399"/>
        <end position="415"/>
    </location>
</feature>
<dbReference type="InterPro" id="IPR003663">
    <property type="entry name" value="Sugar/inositol_transpt"/>
</dbReference>
<dbReference type="PANTHER" id="PTHR48023">
    <property type="entry name" value="D-XYLOSE-PROTON SYMPORTER-LIKE 2"/>
    <property type="match status" value="1"/>
</dbReference>
<dbReference type="PROSITE" id="PS50850">
    <property type="entry name" value="MFS"/>
    <property type="match status" value="1"/>
</dbReference>
<dbReference type="Proteomes" id="UP000564385">
    <property type="component" value="Unassembled WGS sequence"/>
</dbReference>
<dbReference type="Gene3D" id="1.20.1250.20">
    <property type="entry name" value="MFS general substrate transporter like domains"/>
    <property type="match status" value="1"/>
</dbReference>
<keyword evidence="5 8" id="KW-1133">Transmembrane helix</keyword>
<feature type="transmembrane region" description="Helical" evidence="8">
    <location>
        <begin position="182"/>
        <end position="201"/>
    </location>
</feature>
<dbReference type="InterPro" id="IPR020846">
    <property type="entry name" value="MFS_dom"/>
</dbReference>
<sequence length="457" mass="49136">MSIVPAYFPRPATRSRWTPLLLLSTLIAALGGLLFGLDTAVISGTTASLITAFHLTPITLGFTVSSALLGTIIGTLLAGFGAEHSGRSSCLRISALLFIVSAIGCALSFSWPVLIVFRIAGGLGIGAASVLAPMYIAEIAPADLRGRLVAMFQINIVIGILLAYFSNYLVGLRGLGATEWRWELGVTAIPAAAFLLALIAIPESPRWLVKRNRRDEALAILQRIGEADPAAQIARMDALLAEEGRRGYRARLFTSSHTRAIFLALTMGTFNQLTGINSVLYFLNDIFSASGLSSVSGSLRGVAIGATNLVFTVLAMFFIDRVGRRFLLMMGSVAMAGVLVLIGYCFQFGTHASWLLWLLIAYCGSFSFSEGAVTWVYISELFPLDVREKGQALGSNAHWITNAIISAAFPVVLSISRSLPFYFFAAMMMLQLFIVFFAFPETKGRSLESDAAAIAQS</sequence>
<dbReference type="InterPro" id="IPR005829">
    <property type="entry name" value="Sugar_transporter_CS"/>
</dbReference>
<feature type="domain" description="Major facilitator superfamily (MFS) profile" evidence="9">
    <location>
        <begin position="24"/>
        <end position="443"/>
    </location>
</feature>
<evidence type="ECO:0000256" key="4">
    <source>
        <dbReference type="ARBA" id="ARBA00022692"/>
    </source>
</evidence>
<keyword evidence="4 8" id="KW-0812">Transmembrane</keyword>
<comment type="subcellular location">
    <subcellularLocation>
        <location evidence="1">Membrane</location>
        <topology evidence="1">Multi-pass membrane protein</topology>
    </subcellularLocation>
</comment>
<dbReference type="InterPro" id="IPR005828">
    <property type="entry name" value="MFS_sugar_transport-like"/>
</dbReference>
<comment type="similarity">
    <text evidence="2 7">Belongs to the major facilitator superfamily. Sugar transporter (TC 2.A.1.1) family.</text>
</comment>
<keyword evidence="3 7" id="KW-0813">Transport</keyword>
<feature type="transmembrane region" description="Helical" evidence="8">
    <location>
        <begin position="52"/>
        <end position="78"/>
    </location>
</feature>
<protein>
    <submittedName>
        <fullName evidence="10">Sugar porter (SP) family MFS transporter</fullName>
    </submittedName>
</protein>
<evidence type="ECO:0000313" key="11">
    <source>
        <dbReference type="Proteomes" id="UP000564385"/>
    </source>
</evidence>
<proteinExistence type="inferred from homology"/>
<dbReference type="InterPro" id="IPR050820">
    <property type="entry name" value="MFS_Sugar_Transporter"/>
</dbReference>
<dbReference type="PRINTS" id="PR00171">
    <property type="entry name" value="SUGRTRNSPORT"/>
</dbReference>
<feature type="transmembrane region" description="Helical" evidence="8">
    <location>
        <begin position="90"/>
        <end position="109"/>
    </location>
</feature>
<dbReference type="NCBIfam" id="TIGR00879">
    <property type="entry name" value="SP"/>
    <property type="match status" value="1"/>
</dbReference>
<dbReference type="GO" id="GO:0022857">
    <property type="term" value="F:transmembrane transporter activity"/>
    <property type="evidence" value="ECO:0007669"/>
    <property type="project" value="InterPro"/>
</dbReference>
<dbReference type="InterPro" id="IPR036259">
    <property type="entry name" value="MFS_trans_sf"/>
</dbReference>
<evidence type="ECO:0000256" key="5">
    <source>
        <dbReference type="ARBA" id="ARBA00022989"/>
    </source>
</evidence>
<accession>A0A852VKH9</accession>
<dbReference type="EMBL" id="JACCCU010000004">
    <property type="protein sequence ID" value="NYF92257.1"/>
    <property type="molecule type" value="Genomic_DNA"/>
</dbReference>
<dbReference type="SUPFAM" id="SSF103473">
    <property type="entry name" value="MFS general substrate transporter"/>
    <property type="match status" value="1"/>
</dbReference>
<dbReference type="PROSITE" id="PS00216">
    <property type="entry name" value="SUGAR_TRANSPORT_1"/>
    <property type="match status" value="1"/>
</dbReference>
<feature type="transmembrane region" description="Helical" evidence="8">
    <location>
        <begin position="355"/>
        <end position="378"/>
    </location>
</feature>
<dbReference type="Pfam" id="PF00083">
    <property type="entry name" value="Sugar_tr"/>
    <property type="match status" value="1"/>
</dbReference>
<evidence type="ECO:0000256" key="6">
    <source>
        <dbReference type="ARBA" id="ARBA00023136"/>
    </source>
</evidence>
<feature type="transmembrane region" description="Helical" evidence="8">
    <location>
        <begin position="421"/>
        <end position="439"/>
    </location>
</feature>
<dbReference type="AlphaFoldDB" id="A0A852VKH9"/>
<evidence type="ECO:0000313" key="10">
    <source>
        <dbReference type="EMBL" id="NYF92257.1"/>
    </source>
</evidence>
<comment type="caution">
    <text evidence="10">The sequence shown here is derived from an EMBL/GenBank/DDBJ whole genome shotgun (WGS) entry which is preliminary data.</text>
</comment>
<name>A0A852VKH9_9BACT</name>
<evidence type="ECO:0000259" key="9">
    <source>
        <dbReference type="PROSITE" id="PS50850"/>
    </source>
</evidence>
<dbReference type="GO" id="GO:0016020">
    <property type="term" value="C:membrane"/>
    <property type="evidence" value="ECO:0007669"/>
    <property type="project" value="UniProtKB-SubCell"/>
</dbReference>
<evidence type="ECO:0000256" key="7">
    <source>
        <dbReference type="RuleBase" id="RU003346"/>
    </source>
</evidence>
<evidence type="ECO:0000256" key="8">
    <source>
        <dbReference type="SAM" id="Phobius"/>
    </source>
</evidence>
<feature type="transmembrane region" description="Helical" evidence="8">
    <location>
        <begin position="115"/>
        <end position="136"/>
    </location>
</feature>
<gene>
    <name evidence="10" type="ORF">HDF08_004380</name>
</gene>
<evidence type="ECO:0000256" key="2">
    <source>
        <dbReference type="ARBA" id="ARBA00010992"/>
    </source>
</evidence>